<evidence type="ECO:0000313" key="2">
    <source>
        <dbReference type="EMBL" id="RTQ33372.1"/>
    </source>
</evidence>
<organism evidence="2 3">
    <name type="scientific">Variovorax gossypii</name>
    <dbReference type="NCBI Taxonomy" id="1679495"/>
    <lineage>
        <taxon>Bacteria</taxon>
        <taxon>Pseudomonadati</taxon>
        <taxon>Pseudomonadota</taxon>
        <taxon>Betaproteobacteria</taxon>
        <taxon>Burkholderiales</taxon>
        <taxon>Comamonadaceae</taxon>
        <taxon>Variovorax</taxon>
    </lineage>
</organism>
<dbReference type="Pfam" id="PF07087">
    <property type="entry name" value="DUF1353"/>
    <property type="match status" value="1"/>
</dbReference>
<proteinExistence type="predicted"/>
<sequence>MKASGTFFRTLAAAAFCMASAFAQAQFVGDLVLEPAGCTQTGKCKVKNKLRFTDSNKLVWETYDGEPTDGATIPPIFQPIVGKPFEESFLKAAIIHDHYCVRQVRPWRKTHRVFYEGLIDQGVPQAKAKLMYYAVYLGGPKWVKLMPGESCKGNCIKSFKTSDGQPVMRSREADYATVTNEAELAALEQELQANPDGISLEDLEKRAQAKRPDDFYYRNGDQVRMKNLLATE</sequence>
<dbReference type="RefSeq" id="WP_093197720.1">
    <property type="nucleotide sequence ID" value="NZ_RXOE01000004.1"/>
</dbReference>
<name>A0A431TID2_9BURK</name>
<accession>A0A431TID2</accession>
<keyword evidence="1" id="KW-0732">Signal</keyword>
<reference evidence="2 3" key="1">
    <citation type="submission" date="2018-12" db="EMBL/GenBank/DDBJ databases">
        <title>The genome of Variovorax gossypii DSM 100435.</title>
        <authorList>
            <person name="Gao J."/>
            <person name="Sun J."/>
        </authorList>
    </citation>
    <scope>NUCLEOTIDE SEQUENCE [LARGE SCALE GENOMIC DNA]</scope>
    <source>
        <strain evidence="2 3">DSM 100435</strain>
    </source>
</reference>
<evidence type="ECO:0000256" key="1">
    <source>
        <dbReference type="SAM" id="SignalP"/>
    </source>
</evidence>
<keyword evidence="3" id="KW-1185">Reference proteome</keyword>
<feature type="chain" id="PRO_5019493633" evidence="1">
    <location>
        <begin position="26"/>
        <end position="232"/>
    </location>
</feature>
<dbReference type="AlphaFoldDB" id="A0A431TID2"/>
<dbReference type="InterPro" id="IPR010767">
    <property type="entry name" value="Phage_CGC-2007_Cje0229"/>
</dbReference>
<feature type="signal peptide" evidence="1">
    <location>
        <begin position="1"/>
        <end position="25"/>
    </location>
</feature>
<dbReference type="EMBL" id="RXOE01000004">
    <property type="protein sequence ID" value="RTQ33372.1"/>
    <property type="molecule type" value="Genomic_DNA"/>
</dbReference>
<dbReference type="OrthoDB" id="7860705at2"/>
<dbReference type="Proteomes" id="UP000267418">
    <property type="component" value="Unassembled WGS sequence"/>
</dbReference>
<evidence type="ECO:0000313" key="3">
    <source>
        <dbReference type="Proteomes" id="UP000267418"/>
    </source>
</evidence>
<protein>
    <submittedName>
        <fullName evidence="2">DUF1353 domain-containing protein</fullName>
    </submittedName>
</protein>
<comment type="caution">
    <text evidence="2">The sequence shown here is derived from an EMBL/GenBank/DDBJ whole genome shotgun (WGS) entry which is preliminary data.</text>
</comment>
<gene>
    <name evidence="2" type="ORF">EJP69_17790</name>
</gene>